<dbReference type="Proteomes" id="UP000308917">
    <property type="component" value="Unassembled WGS sequence"/>
</dbReference>
<dbReference type="RefSeq" id="WP_136574112.1">
    <property type="nucleotide sequence ID" value="NZ_STFG01000014.1"/>
</dbReference>
<dbReference type="AlphaFoldDB" id="A0A4S8EXY4"/>
<evidence type="ECO:0000256" key="1">
    <source>
        <dbReference type="SAM" id="Coils"/>
    </source>
</evidence>
<dbReference type="EMBL" id="STFG01000014">
    <property type="protein sequence ID" value="THT99398.1"/>
    <property type="molecule type" value="Genomic_DNA"/>
</dbReference>
<name>A0A4S8EXY4_9BURK</name>
<feature type="coiled-coil region" evidence="1">
    <location>
        <begin position="59"/>
        <end position="101"/>
    </location>
</feature>
<gene>
    <name evidence="2" type="ORF">E9531_12555</name>
</gene>
<protein>
    <recommendedName>
        <fullName evidence="4">Lipoprotein</fullName>
    </recommendedName>
</protein>
<evidence type="ECO:0000313" key="3">
    <source>
        <dbReference type="Proteomes" id="UP000308917"/>
    </source>
</evidence>
<keyword evidence="1" id="KW-0175">Coiled coil</keyword>
<proteinExistence type="predicted"/>
<evidence type="ECO:0000313" key="2">
    <source>
        <dbReference type="EMBL" id="THT99398.1"/>
    </source>
</evidence>
<keyword evidence="3" id="KW-1185">Reference proteome</keyword>
<dbReference type="PROSITE" id="PS51257">
    <property type="entry name" value="PROKAR_LIPOPROTEIN"/>
    <property type="match status" value="1"/>
</dbReference>
<comment type="caution">
    <text evidence="2">The sequence shown here is derived from an EMBL/GenBank/DDBJ whole genome shotgun (WGS) entry which is preliminary data.</text>
</comment>
<accession>A0A4S8EXY4</accession>
<sequence length="111" mass="12222">MHSFAVKTVRTTIFLACVVAAAGCGKKETAMEQAMNAMPPACKTYLEKTQACVKKMSGNEAMAAMEKQMEEQAKQMTEQLKKASKEELEKMAQACTQVEQQLTPMFSQMGC</sequence>
<evidence type="ECO:0008006" key="4">
    <source>
        <dbReference type="Google" id="ProtNLM"/>
    </source>
</evidence>
<organism evidence="2 3">
    <name type="scientific">Lampropedia puyangensis</name>
    <dbReference type="NCBI Taxonomy" id="1330072"/>
    <lineage>
        <taxon>Bacteria</taxon>
        <taxon>Pseudomonadati</taxon>
        <taxon>Pseudomonadota</taxon>
        <taxon>Betaproteobacteria</taxon>
        <taxon>Burkholderiales</taxon>
        <taxon>Comamonadaceae</taxon>
        <taxon>Lampropedia</taxon>
    </lineage>
</organism>
<reference evidence="2 3" key="1">
    <citation type="journal article" date="2015" name="Antonie Van Leeuwenhoek">
        <title>Lampropedia puyangensis sp. nov., isolated from symptomatic bark of Populus ? euramericana canker and emended description of Lampropedia hyalina (Ehrenberg 1832) Lee et al. 2004.</title>
        <authorList>
            <person name="Li Y."/>
            <person name="Wang T."/>
            <person name="Piao C.G."/>
            <person name="Wang L.F."/>
            <person name="Tian G.Z."/>
            <person name="Zhu T.H."/>
            <person name="Guo M.W."/>
        </authorList>
    </citation>
    <scope>NUCLEOTIDE SEQUENCE [LARGE SCALE GENOMIC DNA]</scope>
    <source>
        <strain evidence="2 3">2-bin</strain>
    </source>
</reference>